<proteinExistence type="predicted"/>
<dbReference type="PANTHER" id="PTHR42678:SF34">
    <property type="entry name" value="OS04G0183300 PROTEIN"/>
    <property type="match status" value="1"/>
</dbReference>
<gene>
    <name evidence="3" type="ORF">ADIS_0529</name>
</gene>
<dbReference type="STRING" id="1232681.ADIS_0529"/>
<keyword evidence="3" id="KW-0808">Transferase</keyword>
<name>R7ZXQ5_9BACT</name>
<dbReference type="Proteomes" id="UP000013909">
    <property type="component" value="Unassembled WGS sequence"/>
</dbReference>
<accession>R7ZXQ5</accession>
<dbReference type="SUPFAM" id="SSF75304">
    <property type="entry name" value="Amidase signature (AS) enzymes"/>
    <property type="match status" value="1"/>
</dbReference>
<dbReference type="PROSITE" id="PS51257">
    <property type="entry name" value="PROKAR_LIPOPROTEIN"/>
    <property type="match status" value="1"/>
</dbReference>
<dbReference type="InterPro" id="IPR023631">
    <property type="entry name" value="Amidase_dom"/>
</dbReference>
<comment type="caution">
    <text evidence="3">The sequence shown here is derived from an EMBL/GenBank/DDBJ whole genome shotgun (WGS) entry which is preliminary data.</text>
</comment>
<dbReference type="Gene3D" id="3.90.1300.10">
    <property type="entry name" value="Amidase signature (AS) domain"/>
    <property type="match status" value="1"/>
</dbReference>
<dbReference type="Pfam" id="PF01425">
    <property type="entry name" value="Amidase"/>
    <property type="match status" value="1"/>
</dbReference>
<keyword evidence="1" id="KW-1133">Transmembrane helix</keyword>
<sequence length="545" mass="59246">MNCRYNHLFQVNKAAVAERYGLFFFTALTFLFACGPTATHESPGGEQDSFRFLEWEIEDFQKSYEDGSLTVEEVVSAYLQRIVQIDQNGPTLRSVLEINPDALAIARELDQLGKNGGKKGALHGIPVLLKDNIDTHDAMHTTAGSRALEGSKPLQDSFVAKKLREAGAVIIGKANLSEWANFRGQLSSSGWSGMGGQTKNPYILDRNPCGSSSGSGASISANLAVMAIGTETNGSIVCPSTANGIVGIKPTVGLISRSGIIPISYTQDTPGPMTRTVRDAAISLGTMVGVDARDNKTSGSEGHYLTDYTPFLNKDGLKGKKIGWMKSTAGVNYKVDKLMEEAIAYMESQGAEIIPVQEVSPAGTGAYSFEVMLYEYKEGLNQYFQSLGPNAKIKDIEELIAFNEQDPIELAHYNQHYLELAAKKGDLNSPEYLDALENLRINSQDKGIDRVLKEHKLDAIIAPTGSPAWKTDWTNGDYYHLGSSSPAAHAGYPSISVPMGMIDDLPVGISFFGTAWSEPTLIELAYAFEQGTKARRAPKFLNQHY</sequence>
<dbReference type="EMBL" id="AQHR01000021">
    <property type="protein sequence ID" value="EON78936.1"/>
    <property type="molecule type" value="Genomic_DNA"/>
</dbReference>
<dbReference type="OrthoDB" id="9811471at2"/>
<reference evidence="3 4" key="1">
    <citation type="submission" date="2013-02" db="EMBL/GenBank/DDBJ databases">
        <title>A novel strain isolated from Lonar lake, Maharashtra, India.</title>
        <authorList>
            <person name="Singh A."/>
        </authorList>
    </citation>
    <scope>NUCLEOTIDE SEQUENCE [LARGE SCALE GENOMIC DNA]</scope>
    <source>
        <strain evidence="3 4">AK24</strain>
    </source>
</reference>
<protein>
    <submittedName>
        <fullName evidence="3">Amidotransferase-related protein</fullName>
    </submittedName>
</protein>
<keyword evidence="4" id="KW-1185">Reference proteome</keyword>
<evidence type="ECO:0000313" key="3">
    <source>
        <dbReference type="EMBL" id="EON78936.1"/>
    </source>
</evidence>
<feature type="domain" description="Amidase" evidence="2">
    <location>
        <begin position="73"/>
        <end position="521"/>
    </location>
</feature>
<feature type="transmembrane region" description="Helical" evidence="1">
    <location>
        <begin position="20"/>
        <end position="38"/>
    </location>
</feature>
<dbReference type="NCBIfam" id="NF006006">
    <property type="entry name" value="PRK08137.1"/>
    <property type="match status" value="1"/>
</dbReference>
<dbReference type="AlphaFoldDB" id="R7ZXQ5"/>
<evidence type="ECO:0000256" key="1">
    <source>
        <dbReference type="SAM" id="Phobius"/>
    </source>
</evidence>
<dbReference type="InterPro" id="IPR036928">
    <property type="entry name" value="AS_sf"/>
</dbReference>
<evidence type="ECO:0000313" key="4">
    <source>
        <dbReference type="Proteomes" id="UP000013909"/>
    </source>
</evidence>
<dbReference type="PATRIC" id="fig|1288963.3.peg.527"/>
<dbReference type="NCBIfam" id="NF005300">
    <property type="entry name" value="PRK06828.1"/>
    <property type="match status" value="1"/>
</dbReference>
<keyword evidence="1" id="KW-0472">Membrane</keyword>
<dbReference type="PANTHER" id="PTHR42678">
    <property type="entry name" value="AMIDASE"/>
    <property type="match status" value="1"/>
</dbReference>
<evidence type="ECO:0000259" key="2">
    <source>
        <dbReference type="Pfam" id="PF01425"/>
    </source>
</evidence>
<organism evidence="3 4">
    <name type="scientific">Lunatimonas lonarensis</name>
    <dbReference type="NCBI Taxonomy" id="1232681"/>
    <lineage>
        <taxon>Bacteria</taxon>
        <taxon>Pseudomonadati</taxon>
        <taxon>Bacteroidota</taxon>
        <taxon>Cytophagia</taxon>
        <taxon>Cytophagales</taxon>
        <taxon>Cyclobacteriaceae</taxon>
    </lineage>
</organism>
<keyword evidence="1" id="KW-0812">Transmembrane</keyword>
<dbReference type="RefSeq" id="WP_010852678.1">
    <property type="nucleotide sequence ID" value="NZ_AQHR01000021.1"/>
</dbReference>
<dbReference type="GO" id="GO:0016740">
    <property type="term" value="F:transferase activity"/>
    <property type="evidence" value="ECO:0007669"/>
    <property type="project" value="UniProtKB-KW"/>
</dbReference>